<evidence type="ECO:0000256" key="5">
    <source>
        <dbReference type="RuleBase" id="RU367084"/>
    </source>
</evidence>
<dbReference type="Proteomes" id="UP000038040">
    <property type="component" value="Unplaced"/>
</dbReference>
<dbReference type="GO" id="GO:0007032">
    <property type="term" value="P:endosome organization"/>
    <property type="evidence" value="ECO:0007669"/>
    <property type="project" value="TreeGrafter"/>
</dbReference>
<dbReference type="GO" id="GO:0005524">
    <property type="term" value="F:ATP binding"/>
    <property type="evidence" value="ECO:0007669"/>
    <property type="project" value="UniProtKB-UniRule"/>
</dbReference>
<dbReference type="InterPro" id="IPR039756">
    <property type="entry name" value="Lsb6/PI4K2"/>
</dbReference>
<reference evidence="6 8" key="2">
    <citation type="submission" date="2018-11" db="EMBL/GenBank/DDBJ databases">
        <authorList>
            <consortium name="Pathogen Informatics"/>
        </authorList>
    </citation>
    <scope>NUCLEOTIDE SEQUENCE [LARGE SCALE GENOMIC DNA]</scope>
</reference>
<evidence type="ECO:0000256" key="4">
    <source>
        <dbReference type="ARBA" id="ARBA00022840"/>
    </source>
</evidence>
<dbReference type="AlphaFoldDB" id="A0A0N4UH48"/>
<evidence type="ECO:0000313" key="9">
    <source>
        <dbReference type="WBParaSite" id="DME_0000685001-mRNA-1"/>
    </source>
</evidence>
<dbReference type="EMBL" id="UYYG01000022">
    <property type="protein sequence ID" value="VDN51491.1"/>
    <property type="molecule type" value="Genomic_DNA"/>
</dbReference>
<dbReference type="EC" id="2.7.1.67" evidence="5"/>
<keyword evidence="5" id="KW-0472">Membrane</keyword>
<reference evidence="9" key="1">
    <citation type="submission" date="2017-02" db="UniProtKB">
        <authorList>
            <consortium name="WormBaseParasite"/>
        </authorList>
    </citation>
    <scope>IDENTIFICATION</scope>
</reference>
<evidence type="ECO:0000313" key="6">
    <source>
        <dbReference type="EMBL" id="VDN51491.1"/>
    </source>
</evidence>
<dbReference type="GO" id="GO:0004430">
    <property type="term" value="F:1-phosphatidylinositol 4-kinase activity"/>
    <property type="evidence" value="ECO:0007669"/>
    <property type="project" value="UniProtKB-UniRule"/>
</dbReference>
<protein>
    <recommendedName>
        <fullName evidence="5">Phosphatidylinositol 4-kinase type 2</fullName>
        <ecNumber evidence="5">2.7.1.67</ecNumber>
    </recommendedName>
</protein>
<comment type="subcellular location">
    <subcellularLocation>
        <location evidence="5">Membrane</location>
        <topology evidence="5">Peripheral membrane protein</topology>
    </subcellularLocation>
</comment>
<evidence type="ECO:0000256" key="1">
    <source>
        <dbReference type="ARBA" id="ARBA00022679"/>
    </source>
</evidence>
<keyword evidence="8" id="KW-1185">Reference proteome</keyword>
<sequence length="192" mass="22063">MLRRLISESNDEYIESDGYCSQSDKKSSAEIKIKDLEKTPLLSGRQQNSFVEILPSSNFRPTCTVSSDDDDAVGFVTEKYGSFGDVEFTSTLIEAIRAIHKGIFPERIYQGSSGSYFVMNCFGEKIGVFKPKNEEPYGSLNPKWMKWIHRIFFPCCFGRSCLVPNQVRVELWYLHTVRFCPKAIYTNRFTMV</sequence>
<dbReference type="GO" id="GO:0046854">
    <property type="term" value="P:phosphatidylinositol phosphate biosynthetic process"/>
    <property type="evidence" value="ECO:0007669"/>
    <property type="project" value="UniProtKB-UniRule"/>
</dbReference>
<evidence type="ECO:0000313" key="7">
    <source>
        <dbReference type="Proteomes" id="UP000038040"/>
    </source>
</evidence>
<proteinExistence type="inferred from homology"/>
<dbReference type="GO" id="GO:0005886">
    <property type="term" value="C:plasma membrane"/>
    <property type="evidence" value="ECO:0007669"/>
    <property type="project" value="TreeGrafter"/>
</dbReference>
<dbReference type="OrthoDB" id="3349449at2759"/>
<evidence type="ECO:0000256" key="3">
    <source>
        <dbReference type="ARBA" id="ARBA00022777"/>
    </source>
</evidence>
<dbReference type="GO" id="GO:0005765">
    <property type="term" value="C:lysosomal membrane"/>
    <property type="evidence" value="ECO:0007669"/>
    <property type="project" value="TreeGrafter"/>
</dbReference>
<dbReference type="PANTHER" id="PTHR12865">
    <property type="entry name" value="PHOSPHATIDYLINOSITOL 4-KINASE TYPE-II"/>
    <property type="match status" value="1"/>
</dbReference>
<dbReference type="Proteomes" id="UP000274756">
    <property type="component" value="Unassembled WGS sequence"/>
</dbReference>
<gene>
    <name evidence="6" type="ORF">DME_LOCUS1464</name>
</gene>
<name>A0A0N4UH48_DRAME</name>
<dbReference type="GO" id="GO:0007030">
    <property type="term" value="P:Golgi organization"/>
    <property type="evidence" value="ECO:0007669"/>
    <property type="project" value="TreeGrafter"/>
</dbReference>
<dbReference type="WBParaSite" id="DME_0000685001-mRNA-1">
    <property type="protein sequence ID" value="DME_0000685001-mRNA-1"/>
    <property type="gene ID" value="DME_0000685001"/>
</dbReference>
<dbReference type="PANTHER" id="PTHR12865:SF1">
    <property type="entry name" value="PHOSPHATIDYLINOSITOL 4-KINASE TYPE 2"/>
    <property type="match status" value="1"/>
</dbReference>
<evidence type="ECO:0000313" key="8">
    <source>
        <dbReference type="Proteomes" id="UP000274756"/>
    </source>
</evidence>
<keyword evidence="1 5" id="KW-0808">Transferase</keyword>
<dbReference type="GO" id="GO:0005802">
    <property type="term" value="C:trans-Golgi network"/>
    <property type="evidence" value="ECO:0007669"/>
    <property type="project" value="TreeGrafter"/>
</dbReference>
<dbReference type="STRING" id="318479.A0A0N4UH48"/>
<dbReference type="GO" id="GO:0005768">
    <property type="term" value="C:endosome"/>
    <property type="evidence" value="ECO:0007669"/>
    <property type="project" value="TreeGrafter"/>
</dbReference>
<organism evidence="7 9">
    <name type="scientific">Dracunculus medinensis</name>
    <name type="common">Guinea worm</name>
    <dbReference type="NCBI Taxonomy" id="318479"/>
    <lineage>
        <taxon>Eukaryota</taxon>
        <taxon>Metazoa</taxon>
        <taxon>Ecdysozoa</taxon>
        <taxon>Nematoda</taxon>
        <taxon>Chromadorea</taxon>
        <taxon>Rhabditida</taxon>
        <taxon>Spirurina</taxon>
        <taxon>Dracunculoidea</taxon>
        <taxon>Dracunculidae</taxon>
        <taxon>Dracunculus</taxon>
    </lineage>
</organism>
<comment type="catalytic activity">
    <reaction evidence="5">
        <text>a 1,2-diacyl-sn-glycero-3-phospho-(1D-myo-inositol) + ATP = a 1,2-diacyl-sn-glycero-3-phospho-(1D-myo-inositol 4-phosphate) + ADP + H(+)</text>
        <dbReference type="Rhea" id="RHEA:19877"/>
        <dbReference type="ChEBI" id="CHEBI:15378"/>
        <dbReference type="ChEBI" id="CHEBI:30616"/>
        <dbReference type="ChEBI" id="CHEBI:57880"/>
        <dbReference type="ChEBI" id="CHEBI:58178"/>
        <dbReference type="ChEBI" id="CHEBI:456216"/>
        <dbReference type="EC" id="2.7.1.67"/>
    </reaction>
</comment>
<accession>A0A0N4UH48</accession>
<comment type="similarity">
    <text evidence="5">Belongs to the PI3/PI4-kinase family. Type II PI4K subfamily.</text>
</comment>
<keyword evidence="4 5" id="KW-0067">ATP-binding</keyword>
<evidence type="ECO:0000256" key="2">
    <source>
        <dbReference type="ARBA" id="ARBA00022741"/>
    </source>
</evidence>
<keyword evidence="2 5" id="KW-0547">Nucleotide-binding</keyword>
<keyword evidence="3 5" id="KW-0418">Kinase</keyword>